<gene>
    <name evidence="2" type="ORF">EDD76_11667</name>
</gene>
<name>A0A4R1QPG0_9FIRM</name>
<protein>
    <submittedName>
        <fullName evidence="2">Uncharacterized protein</fullName>
    </submittedName>
</protein>
<feature type="signal peptide" evidence="1">
    <location>
        <begin position="1"/>
        <end position="24"/>
    </location>
</feature>
<proteinExistence type="predicted"/>
<comment type="caution">
    <text evidence="2">The sequence shown here is derived from an EMBL/GenBank/DDBJ whole genome shotgun (WGS) entry which is preliminary data.</text>
</comment>
<dbReference type="EMBL" id="SLUO01000016">
    <property type="protein sequence ID" value="TCL55227.1"/>
    <property type="molecule type" value="Genomic_DNA"/>
</dbReference>
<dbReference type="AlphaFoldDB" id="A0A4R1QPG0"/>
<organism evidence="2 3">
    <name type="scientific">Kineothrix alysoides</name>
    <dbReference type="NCBI Taxonomy" id="1469948"/>
    <lineage>
        <taxon>Bacteria</taxon>
        <taxon>Bacillati</taxon>
        <taxon>Bacillota</taxon>
        <taxon>Clostridia</taxon>
        <taxon>Lachnospirales</taxon>
        <taxon>Lachnospiraceae</taxon>
        <taxon>Kineothrix</taxon>
    </lineage>
</organism>
<reference evidence="2 3" key="1">
    <citation type="submission" date="2019-03" db="EMBL/GenBank/DDBJ databases">
        <title>Genomic Encyclopedia of Type Strains, Phase IV (KMG-IV): sequencing the most valuable type-strain genomes for metagenomic binning, comparative biology and taxonomic classification.</title>
        <authorList>
            <person name="Goeker M."/>
        </authorList>
    </citation>
    <scope>NUCLEOTIDE SEQUENCE [LARGE SCALE GENOMIC DNA]</scope>
    <source>
        <strain evidence="2 3">DSM 100556</strain>
    </source>
</reference>
<evidence type="ECO:0000313" key="3">
    <source>
        <dbReference type="Proteomes" id="UP000295718"/>
    </source>
</evidence>
<accession>A0A4R1QPG0</accession>
<sequence>MKMKKWITSVCLVLILVSPLTAFASESVHFAGANQKQEEELVIEPLTAEQAETLYKQLYGEKNKFMRSNLGTCDIGLSNSNGKLLVVYSTSCRGTASKIGVRNFTLQQKSGLLWSNITVKNEYSENTDAFFGGFYITNPVVGRGYRANCTHYAVVGGSEVSMYTETETYKFQ</sequence>
<keyword evidence="3" id="KW-1185">Reference proteome</keyword>
<evidence type="ECO:0000256" key="1">
    <source>
        <dbReference type="SAM" id="SignalP"/>
    </source>
</evidence>
<keyword evidence="1" id="KW-0732">Signal</keyword>
<dbReference type="RefSeq" id="WP_031392045.1">
    <property type="nucleotide sequence ID" value="NZ_JPNB01000002.1"/>
</dbReference>
<evidence type="ECO:0000313" key="2">
    <source>
        <dbReference type="EMBL" id="TCL55227.1"/>
    </source>
</evidence>
<feature type="chain" id="PRO_5020972778" evidence="1">
    <location>
        <begin position="25"/>
        <end position="172"/>
    </location>
</feature>
<dbReference type="STRING" id="1469948.GCA_000732725_03421"/>
<dbReference type="Proteomes" id="UP000295718">
    <property type="component" value="Unassembled WGS sequence"/>
</dbReference>